<dbReference type="OrthoDB" id="6309313at2"/>
<gene>
    <name evidence="1" type="ORF">TW77_23845</name>
</gene>
<dbReference type="Proteomes" id="UP000033452">
    <property type="component" value="Unassembled WGS sequence"/>
</dbReference>
<sequence>MLRTAALGIRQVKQAQGTMNIELLGISSDQLEPSTSGYPCDLEEFDVLIELDLCFENHQADSVFFEFYVASHKAIENRTINSFMPPTLVLEEFDWNVIKRHISKLLLQANGSNSWAEVATRLSGQIRPASLSCFPF</sequence>
<protein>
    <submittedName>
        <fullName evidence="1">Uncharacterized protein</fullName>
    </submittedName>
</protein>
<reference evidence="1 2" key="1">
    <citation type="journal article" date="2015" name="BMC Genomics">
        <title>Genome mining reveals unlocked bioactive potential of marine Gram-negative bacteria.</title>
        <authorList>
            <person name="Machado H."/>
            <person name="Sonnenschein E.C."/>
            <person name="Melchiorsen J."/>
            <person name="Gram L."/>
        </authorList>
    </citation>
    <scope>NUCLEOTIDE SEQUENCE [LARGE SCALE GENOMIC DNA]</scope>
    <source>
        <strain evidence="1 2">S2471</strain>
    </source>
</reference>
<evidence type="ECO:0000313" key="2">
    <source>
        <dbReference type="Proteomes" id="UP000033452"/>
    </source>
</evidence>
<accession>A0A0F4Q7J8</accession>
<dbReference type="Pfam" id="PF15586">
    <property type="entry name" value="Imm8"/>
    <property type="match status" value="1"/>
</dbReference>
<proteinExistence type="predicted"/>
<dbReference type="PATRIC" id="fig|43658.5.peg.5077"/>
<comment type="caution">
    <text evidence="1">The sequence shown here is derived from an EMBL/GenBank/DDBJ whole genome shotgun (WGS) entry which is preliminary data.</text>
</comment>
<organism evidence="1 2">
    <name type="scientific">Pseudoalteromonas rubra</name>
    <dbReference type="NCBI Taxonomy" id="43658"/>
    <lineage>
        <taxon>Bacteria</taxon>
        <taxon>Pseudomonadati</taxon>
        <taxon>Pseudomonadota</taxon>
        <taxon>Gammaproteobacteria</taxon>
        <taxon>Alteromonadales</taxon>
        <taxon>Pseudoalteromonadaceae</taxon>
        <taxon>Pseudoalteromonas</taxon>
    </lineage>
</organism>
<evidence type="ECO:0000313" key="1">
    <source>
        <dbReference type="EMBL" id="KJZ03676.1"/>
    </source>
</evidence>
<dbReference type="EMBL" id="JXYA01000118">
    <property type="protein sequence ID" value="KJZ03676.1"/>
    <property type="molecule type" value="Genomic_DNA"/>
</dbReference>
<name>A0A0F4Q7J8_9GAMM</name>
<keyword evidence="2" id="KW-1185">Reference proteome</keyword>
<dbReference type="InterPro" id="IPR028964">
    <property type="entry name" value="Imm8"/>
</dbReference>
<dbReference type="AlphaFoldDB" id="A0A0F4Q7J8"/>